<feature type="domain" description="Helicase ATP-binding" evidence="4">
    <location>
        <begin position="134"/>
        <end position="313"/>
    </location>
</feature>
<dbReference type="Gene3D" id="3.40.50.300">
    <property type="entry name" value="P-loop containing nucleotide triphosphate hydrolases"/>
    <property type="match status" value="2"/>
</dbReference>
<organism evidence="6 7">
    <name type="scientific">Pseudomonas syringae pv. aptata</name>
    <dbReference type="NCBI Taxonomy" id="83167"/>
    <lineage>
        <taxon>Bacteria</taxon>
        <taxon>Pseudomonadati</taxon>
        <taxon>Pseudomonadota</taxon>
        <taxon>Gammaproteobacteria</taxon>
        <taxon>Pseudomonadales</taxon>
        <taxon>Pseudomonadaceae</taxon>
        <taxon>Pseudomonas</taxon>
        <taxon>Pseudomonas syringae</taxon>
    </lineage>
</organism>
<keyword evidence="1" id="KW-0547">Nucleotide-binding</keyword>
<sequence>MSTCCCRSFVTSMPAAMQRNICFQTRRCRCSWRTVINDWERRTSGHRAPRSQPSSTCSQFSTKIQALIGDHCLVRLKYQRTLAAKPILRLSLMTNLPPSNSDSTGFELLESRIQRWIWQEGWTALRDAQERAVPVLMDADQDVIIAAATAAGKTEAAFLPILTNLLNRNDPPGAVLYISPLKALINDQWGRLDRLCEQLEIPVVAWHGDISSSRKHRFLKSPEGVLLITPESLEALFVNRGSSLPGIFQNLRYIVVDELHAFIGSERGKQLQSLMHRVELIADRKLPRVGLSATLGDMRLGSEFLRPGATNHVTVIESKNSNQEIQVQVRGYIQPPMSHLVKAVPPAPDSQNEEQAKGDGEADEEGDKASPDFAIADHLYKVLRGSNNLIFPNSRAQVEWYADQLRRRCEQNGVPNEFWPHHGSLSKDLREQAEQALKAGTHAASAICTTTLELGIDIGNIKTVAQIGSPPSVASLRQRLGRSGRRAGEKATLRVYCKESPLKDGSSLSDQLRQSLVQTIAMIRLLSRGWFEPPRAQGIHASTLVQQTLSIIAQSGGASAGDLWKSLVAEGAFKTIDKTDFIALLKALGEHELIVQDSSGLLLPGVIGERMINHYEFYSAFTSDEEFRLVCEGKTLGSVPVSRPLTKDQRIIFGGRRWQVRDVDLQAKVIMVSAARAGAPPSFDGLGAMVHDTVREEMRAVLAESAPCPFLDSGGQQLLNEARTLFGGLGLADRYLVEAGGKCYLVSWLGDYANDALRLLLNHVGTPCENAGLFLEIGADLDQAKAALGTVAKLDICDLPTILADVENMNREKWDWALPEALLMKSFASISLDIEAAVAFARSVGAAEVIKR</sequence>
<comment type="caution">
    <text evidence="6">The sequence shown here is derived from an EMBL/GenBank/DDBJ whole genome shotgun (WGS) entry which is preliminary data.</text>
</comment>
<evidence type="ECO:0000313" key="6">
    <source>
        <dbReference type="EMBL" id="RMU68401.1"/>
    </source>
</evidence>
<dbReference type="InterPro" id="IPR052511">
    <property type="entry name" value="ATP-dep_Helicase"/>
</dbReference>
<dbReference type="PROSITE" id="PS51194">
    <property type="entry name" value="HELICASE_CTER"/>
    <property type="match status" value="1"/>
</dbReference>
<accession>A0A3M5WCQ1</accession>
<dbReference type="InterPro" id="IPR001650">
    <property type="entry name" value="Helicase_C-like"/>
</dbReference>
<evidence type="ECO:0000313" key="7">
    <source>
        <dbReference type="Proteomes" id="UP000274315"/>
    </source>
</evidence>
<dbReference type="AlphaFoldDB" id="A0A3M5WCQ1"/>
<dbReference type="GO" id="GO:0003677">
    <property type="term" value="F:DNA binding"/>
    <property type="evidence" value="ECO:0007669"/>
    <property type="project" value="TreeGrafter"/>
</dbReference>
<keyword evidence="6" id="KW-0378">Hydrolase</keyword>
<feature type="domain" description="Helicase C-terminal" evidence="5">
    <location>
        <begin position="374"/>
        <end position="531"/>
    </location>
</feature>
<evidence type="ECO:0000256" key="1">
    <source>
        <dbReference type="ARBA" id="ARBA00022741"/>
    </source>
</evidence>
<dbReference type="Pfam" id="PF00271">
    <property type="entry name" value="Helicase_C"/>
    <property type="match status" value="1"/>
</dbReference>
<evidence type="ECO:0000256" key="2">
    <source>
        <dbReference type="ARBA" id="ARBA00022840"/>
    </source>
</evidence>
<dbReference type="SUPFAM" id="SSF52540">
    <property type="entry name" value="P-loop containing nucleoside triphosphate hydrolases"/>
    <property type="match status" value="1"/>
</dbReference>
<dbReference type="SMART" id="SM00490">
    <property type="entry name" value="HELICc"/>
    <property type="match status" value="1"/>
</dbReference>
<dbReference type="EMBL" id="RBUF01000674">
    <property type="protein sequence ID" value="RMU68401.1"/>
    <property type="molecule type" value="Genomic_DNA"/>
</dbReference>
<feature type="region of interest" description="Disordered" evidence="3">
    <location>
        <begin position="341"/>
        <end position="369"/>
    </location>
</feature>
<dbReference type="CDD" id="cd17922">
    <property type="entry name" value="DEXHc_LHR-like"/>
    <property type="match status" value="1"/>
</dbReference>
<dbReference type="SMART" id="SM00487">
    <property type="entry name" value="DEXDc"/>
    <property type="match status" value="1"/>
</dbReference>
<dbReference type="Pfam" id="PF00270">
    <property type="entry name" value="DEAD"/>
    <property type="match status" value="1"/>
</dbReference>
<dbReference type="InterPro" id="IPR014001">
    <property type="entry name" value="Helicase_ATP-bd"/>
</dbReference>
<dbReference type="InterPro" id="IPR011545">
    <property type="entry name" value="DEAD/DEAH_box_helicase_dom"/>
</dbReference>
<dbReference type="PANTHER" id="PTHR47962:SF5">
    <property type="entry name" value="ATP-DEPENDENT HELICASE LHR-RELATED"/>
    <property type="match status" value="1"/>
</dbReference>
<reference evidence="6 7" key="1">
    <citation type="submission" date="2018-08" db="EMBL/GenBank/DDBJ databases">
        <title>Recombination of ecologically and evolutionarily significant loci maintains genetic cohesion in the Pseudomonas syringae species complex.</title>
        <authorList>
            <person name="Dillon M."/>
            <person name="Thakur S."/>
            <person name="Almeida R.N.D."/>
            <person name="Weir B.S."/>
            <person name="Guttman D.S."/>
        </authorList>
    </citation>
    <scope>NUCLEOTIDE SEQUENCE [LARGE SCALE GENOMIC DNA]</scope>
    <source>
        <strain evidence="6 7">ICMP 11935</strain>
    </source>
</reference>
<dbReference type="GO" id="GO:0016887">
    <property type="term" value="F:ATP hydrolysis activity"/>
    <property type="evidence" value="ECO:0007669"/>
    <property type="project" value="TreeGrafter"/>
</dbReference>
<dbReference type="GO" id="GO:0004386">
    <property type="term" value="F:helicase activity"/>
    <property type="evidence" value="ECO:0007669"/>
    <property type="project" value="UniProtKB-KW"/>
</dbReference>
<evidence type="ECO:0000259" key="4">
    <source>
        <dbReference type="PROSITE" id="PS51192"/>
    </source>
</evidence>
<dbReference type="PANTHER" id="PTHR47962">
    <property type="entry name" value="ATP-DEPENDENT HELICASE LHR-RELATED-RELATED"/>
    <property type="match status" value="1"/>
</dbReference>
<keyword evidence="6" id="KW-0347">Helicase</keyword>
<dbReference type="Proteomes" id="UP000274315">
    <property type="component" value="Unassembled WGS sequence"/>
</dbReference>
<protein>
    <submittedName>
        <fullName evidence="6">Putative helicase</fullName>
    </submittedName>
</protein>
<evidence type="ECO:0000259" key="5">
    <source>
        <dbReference type="PROSITE" id="PS51194"/>
    </source>
</evidence>
<evidence type="ECO:0000256" key="3">
    <source>
        <dbReference type="SAM" id="MobiDB-lite"/>
    </source>
</evidence>
<dbReference type="PROSITE" id="PS51192">
    <property type="entry name" value="HELICASE_ATP_BIND_1"/>
    <property type="match status" value="1"/>
</dbReference>
<gene>
    <name evidence="6" type="ORF">ALP24_05686</name>
</gene>
<dbReference type="GO" id="GO:0005524">
    <property type="term" value="F:ATP binding"/>
    <property type="evidence" value="ECO:0007669"/>
    <property type="project" value="UniProtKB-KW"/>
</dbReference>
<keyword evidence="2" id="KW-0067">ATP-binding</keyword>
<dbReference type="CDD" id="cd18796">
    <property type="entry name" value="SF2_C_LHR"/>
    <property type="match status" value="1"/>
</dbReference>
<proteinExistence type="predicted"/>
<dbReference type="InterPro" id="IPR027417">
    <property type="entry name" value="P-loop_NTPase"/>
</dbReference>
<name>A0A3M5WCQ1_PSEAP</name>